<protein>
    <recommendedName>
        <fullName evidence="12">Glycosyltransferase RgtA/B/C/D-like domain-containing protein</fullName>
    </recommendedName>
</protein>
<dbReference type="Proteomes" id="UP000000784">
    <property type="component" value="Chromosome"/>
</dbReference>
<evidence type="ECO:0000256" key="5">
    <source>
        <dbReference type="ARBA" id="ARBA00022692"/>
    </source>
</evidence>
<feature type="transmembrane region" description="Helical" evidence="9">
    <location>
        <begin position="82"/>
        <end position="99"/>
    </location>
</feature>
<keyword evidence="6" id="KW-0256">Endoplasmic reticulum</keyword>
<dbReference type="AlphaFoldDB" id="A9C193"/>
<evidence type="ECO:0000256" key="9">
    <source>
        <dbReference type="SAM" id="Phobius"/>
    </source>
</evidence>
<dbReference type="HOGENOM" id="CLU_046524_0_0_4"/>
<evidence type="ECO:0000256" key="1">
    <source>
        <dbReference type="ARBA" id="ARBA00004127"/>
    </source>
</evidence>
<dbReference type="GO" id="GO:0016757">
    <property type="term" value="F:glycosyltransferase activity"/>
    <property type="evidence" value="ECO:0007669"/>
    <property type="project" value="UniProtKB-KW"/>
</dbReference>
<evidence type="ECO:0000256" key="6">
    <source>
        <dbReference type="ARBA" id="ARBA00022824"/>
    </source>
</evidence>
<evidence type="ECO:0000256" key="4">
    <source>
        <dbReference type="ARBA" id="ARBA00022679"/>
    </source>
</evidence>
<dbReference type="STRING" id="398578.Daci_5928"/>
<proteinExistence type="predicted"/>
<evidence type="ECO:0008006" key="12">
    <source>
        <dbReference type="Google" id="ProtNLM"/>
    </source>
</evidence>
<accession>A9C193</accession>
<evidence type="ECO:0000256" key="7">
    <source>
        <dbReference type="ARBA" id="ARBA00022989"/>
    </source>
</evidence>
<keyword evidence="3" id="KW-0328">Glycosyltransferase</keyword>
<dbReference type="eggNOG" id="ENOG5033S9U">
    <property type="taxonomic scope" value="Bacteria"/>
</dbReference>
<keyword evidence="11" id="KW-1185">Reference proteome</keyword>
<keyword evidence="7 9" id="KW-1133">Transmembrane helix</keyword>
<dbReference type="InterPro" id="IPR005599">
    <property type="entry name" value="GPI_mannosylTrfase"/>
</dbReference>
<dbReference type="Pfam" id="PF03901">
    <property type="entry name" value="Glyco_transf_22"/>
    <property type="match status" value="1"/>
</dbReference>
<comment type="subcellular location">
    <subcellularLocation>
        <location evidence="1">Endomembrane system</location>
        <topology evidence="1">Multi-pass membrane protein</topology>
    </subcellularLocation>
    <subcellularLocation>
        <location evidence="2">Endoplasmic reticulum membrane</location>
    </subcellularLocation>
</comment>
<organism evidence="10 11">
    <name type="scientific">Delftia acidovorans (strain DSM 14801 / SPH-1)</name>
    <dbReference type="NCBI Taxonomy" id="398578"/>
    <lineage>
        <taxon>Bacteria</taxon>
        <taxon>Pseudomonadati</taxon>
        <taxon>Pseudomonadota</taxon>
        <taxon>Betaproteobacteria</taxon>
        <taxon>Burkholderiales</taxon>
        <taxon>Comamonadaceae</taxon>
        <taxon>Delftia</taxon>
    </lineage>
</organism>
<sequence length="355" mass="40411">MIRDSQSSDGMKAQTKSFLAFLTLLTAIYGFWLMVFWPGVLGQDSIAILLEVNDPINQASGKPAFWYFFVKLFYSGHEHVEAPIGVIMLLSAIIQTRILSWTWSRGLKKTAIFLFVFICTAPQAIFFIGTLYPDGVYSIAIAGLLFELWIISESKKISKTSLLLILVIPFAAFSRPNGIIFLVPVAVLALWLWKQNRRASVFLTTLLALNCLLIGLINSAHPNRSHGSLYPLVIYETVNFLQPRPMNLWVASPRVSQKTVDAMEKHKPLQVYLENYDRDYWDPLVFKSDGPQVLNIPRSERKIIIREFFRYNLWRNIPAFLSSRVNIFLTSAFAQGGLPSHTYAEQVIKIIKSRS</sequence>
<evidence type="ECO:0000256" key="2">
    <source>
        <dbReference type="ARBA" id="ARBA00004586"/>
    </source>
</evidence>
<keyword evidence="5 9" id="KW-0812">Transmembrane</keyword>
<keyword evidence="8 9" id="KW-0472">Membrane</keyword>
<dbReference type="EMBL" id="CP000884">
    <property type="protein sequence ID" value="ABX38556.1"/>
    <property type="molecule type" value="Genomic_DNA"/>
</dbReference>
<evidence type="ECO:0000313" key="11">
    <source>
        <dbReference type="Proteomes" id="UP000000784"/>
    </source>
</evidence>
<evidence type="ECO:0000256" key="3">
    <source>
        <dbReference type="ARBA" id="ARBA00022676"/>
    </source>
</evidence>
<reference evidence="11" key="2">
    <citation type="submission" date="2007-11" db="EMBL/GenBank/DDBJ databases">
        <title>Complete sequence of Delftia acidovorans DSM 14801 / SPH-1.</title>
        <authorList>
            <person name="Copeland A."/>
            <person name="Lucas S."/>
            <person name="Lapidus A."/>
            <person name="Barry K."/>
            <person name="Glavina del Rio T."/>
            <person name="Dalin E."/>
            <person name="Tice H."/>
            <person name="Pitluck S."/>
            <person name="Lowry S."/>
            <person name="Clum A."/>
            <person name="Schmutz J."/>
            <person name="Larimer F."/>
            <person name="Land M."/>
            <person name="Hauser L."/>
            <person name="Kyrpides N."/>
            <person name="Kim E."/>
            <person name="Schleheck D."/>
            <person name="Richardson P."/>
        </authorList>
    </citation>
    <scope>NUCLEOTIDE SEQUENCE [LARGE SCALE GENOMIC DNA]</scope>
    <source>
        <strain evidence="11">DSM 14801 / SPH-1</strain>
    </source>
</reference>
<evidence type="ECO:0000256" key="8">
    <source>
        <dbReference type="ARBA" id="ARBA00023136"/>
    </source>
</evidence>
<feature type="transmembrane region" description="Helical" evidence="9">
    <location>
        <begin position="163"/>
        <end position="193"/>
    </location>
</feature>
<evidence type="ECO:0000313" key="10">
    <source>
        <dbReference type="EMBL" id="ABX38556.1"/>
    </source>
</evidence>
<feature type="transmembrane region" description="Helical" evidence="9">
    <location>
        <begin position="199"/>
        <end position="217"/>
    </location>
</feature>
<feature type="transmembrane region" description="Helical" evidence="9">
    <location>
        <begin position="18"/>
        <end position="37"/>
    </location>
</feature>
<keyword evidence="4" id="KW-0808">Transferase</keyword>
<dbReference type="KEGG" id="dac:Daci_5928"/>
<feature type="transmembrane region" description="Helical" evidence="9">
    <location>
        <begin position="111"/>
        <end position="129"/>
    </location>
</feature>
<dbReference type="GO" id="GO:0012505">
    <property type="term" value="C:endomembrane system"/>
    <property type="evidence" value="ECO:0007669"/>
    <property type="project" value="UniProtKB-SubCell"/>
</dbReference>
<gene>
    <name evidence="10" type="ordered locus">Daci_5928</name>
</gene>
<reference evidence="10 11" key="1">
    <citation type="journal article" date="2004" name="Appl. Environ. Microbiol.">
        <title>Mineralization of individual congeners of linear alkylbenzenesulfonate by defined pairs of heterotrophic bacteria.</title>
        <authorList>
            <person name="Schleheck D."/>
            <person name="Knepper T.P."/>
            <person name="Fischer K."/>
            <person name="Cook A.M."/>
        </authorList>
    </citation>
    <scope>NUCLEOTIDE SEQUENCE [LARGE SCALE GENOMIC DNA]</scope>
    <source>
        <strain evidence="11">DSM 14801 / SPH-1</strain>
    </source>
</reference>
<name>A9C193_DELAS</name>